<proteinExistence type="predicted"/>
<name>A0A9N8V6I7_9GLOM</name>
<evidence type="ECO:0000313" key="2">
    <source>
        <dbReference type="Proteomes" id="UP000789706"/>
    </source>
</evidence>
<dbReference type="Proteomes" id="UP000789706">
    <property type="component" value="Unassembled WGS sequence"/>
</dbReference>
<gene>
    <name evidence="1" type="ORF">DEBURN_LOCUS1713</name>
</gene>
<comment type="caution">
    <text evidence="1">The sequence shown here is derived from an EMBL/GenBank/DDBJ whole genome shotgun (WGS) entry which is preliminary data.</text>
</comment>
<evidence type="ECO:0000313" key="1">
    <source>
        <dbReference type="EMBL" id="CAG8444756.1"/>
    </source>
</evidence>
<keyword evidence="2" id="KW-1185">Reference proteome</keyword>
<accession>A0A9N8V6I7</accession>
<protein>
    <submittedName>
        <fullName evidence="1">376_t:CDS:1</fullName>
    </submittedName>
</protein>
<organism evidence="1 2">
    <name type="scientific">Diversispora eburnea</name>
    <dbReference type="NCBI Taxonomy" id="1213867"/>
    <lineage>
        <taxon>Eukaryota</taxon>
        <taxon>Fungi</taxon>
        <taxon>Fungi incertae sedis</taxon>
        <taxon>Mucoromycota</taxon>
        <taxon>Glomeromycotina</taxon>
        <taxon>Glomeromycetes</taxon>
        <taxon>Diversisporales</taxon>
        <taxon>Diversisporaceae</taxon>
        <taxon>Diversispora</taxon>
    </lineage>
</organism>
<dbReference type="AlphaFoldDB" id="A0A9N8V6I7"/>
<dbReference type="EMBL" id="CAJVPK010000082">
    <property type="protein sequence ID" value="CAG8444756.1"/>
    <property type="molecule type" value="Genomic_DNA"/>
</dbReference>
<reference evidence="1" key="1">
    <citation type="submission" date="2021-06" db="EMBL/GenBank/DDBJ databases">
        <authorList>
            <person name="Kallberg Y."/>
            <person name="Tangrot J."/>
            <person name="Rosling A."/>
        </authorList>
    </citation>
    <scope>NUCLEOTIDE SEQUENCE</scope>
    <source>
        <strain evidence="1">AZ414A</strain>
    </source>
</reference>
<sequence length="44" mass="5043">MRVKLGTTISIVDDEEITCISKGVNIYMSQNSLAYEVRDDNEYK</sequence>